<accession>A0AA49JXF9</accession>
<evidence type="ECO:0000256" key="1">
    <source>
        <dbReference type="SAM" id="MobiDB-lite"/>
    </source>
</evidence>
<evidence type="ECO:0000313" key="3">
    <source>
        <dbReference type="EMBL" id="WKW13945.1"/>
    </source>
</evidence>
<proteinExistence type="predicted"/>
<feature type="compositionally biased region" description="Low complexity" evidence="1">
    <location>
        <begin position="109"/>
        <end position="188"/>
    </location>
</feature>
<evidence type="ECO:0000313" key="2">
    <source>
        <dbReference type="EMBL" id="WKW11035.1"/>
    </source>
</evidence>
<organism evidence="3 4">
    <name type="scientific">Pseudogemmatithrix spongiicola</name>
    <dbReference type="NCBI Taxonomy" id="3062599"/>
    <lineage>
        <taxon>Bacteria</taxon>
        <taxon>Pseudomonadati</taxon>
        <taxon>Gemmatimonadota</taxon>
        <taxon>Gemmatimonadia</taxon>
        <taxon>Gemmatimonadales</taxon>
        <taxon>Gemmatimonadaceae</taxon>
        <taxon>Pseudogemmatithrix</taxon>
    </lineage>
</organism>
<dbReference type="Proteomes" id="UP001229955">
    <property type="component" value="Chromosome"/>
</dbReference>
<dbReference type="AlphaFoldDB" id="A0AA49JXF9"/>
<feature type="compositionally biased region" description="Polar residues" evidence="1">
    <location>
        <begin position="224"/>
        <end position="249"/>
    </location>
</feature>
<reference evidence="3" key="1">
    <citation type="submission" date="2023-07" db="EMBL/GenBank/DDBJ databases">
        <authorList>
            <person name="Haufschild T."/>
            <person name="Kallscheuer N."/>
            <person name="Hammer J."/>
            <person name="Kohn T."/>
            <person name="Kabuu M."/>
            <person name="Jogler M."/>
            <person name="Wohfarth N."/>
            <person name="Heuer A."/>
            <person name="Rohde M."/>
            <person name="van Teeseling M.C.F."/>
            <person name="Jogler C."/>
        </authorList>
    </citation>
    <scope>NUCLEOTIDE SEQUENCE</scope>
    <source>
        <strain evidence="2">Strain 138</strain>
        <strain evidence="3">Strain 318</strain>
    </source>
</reference>
<feature type="region of interest" description="Disordered" evidence="1">
    <location>
        <begin position="95"/>
        <end position="250"/>
    </location>
</feature>
<protein>
    <submittedName>
        <fullName evidence="3">Uncharacterized protein</fullName>
    </submittedName>
</protein>
<dbReference type="EMBL" id="CP130612">
    <property type="protein sequence ID" value="WKW11035.1"/>
    <property type="molecule type" value="Genomic_DNA"/>
</dbReference>
<evidence type="ECO:0000313" key="4">
    <source>
        <dbReference type="Proteomes" id="UP001229955"/>
    </source>
</evidence>
<feature type="compositionally biased region" description="Polar residues" evidence="1">
    <location>
        <begin position="194"/>
        <end position="204"/>
    </location>
</feature>
<accession>A0AA49JS70</accession>
<name>A0AA49JXF9_9BACT</name>
<dbReference type="KEGG" id="pspc:Strain318_000269"/>
<dbReference type="RefSeq" id="WP_367886740.1">
    <property type="nucleotide sequence ID" value="NZ_CP130612.1"/>
</dbReference>
<dbReference type="EMBL" id="CP130613">
    <property type="protein sequence ID" value="WKW13945.1"/>
    <property type="molecule type" value="Genomic_DNA"/>
</dbReference>
<gene>
    <name evidence="2" type="ORF">Strain138_000269</name>
    <name evidence="3" type="ORF">Strain318_000269</name>
</gene>
<keyword evidence="4" id="KW-1185">Reference proteome</keyword>
<sequence>MPAAAQRPALTGEKAQVAEAVKADLTRLSELQTAHHNRTRVYAADARDLGFSPTSGATINIAYASMNAWAANASHPVLSPVSCFIIISSAEPTGPAAQPFCQEGRPGSGTVAGAQPQTGAQQPAQPQTQPRAGAQTGAQTGAQQQPAPQQPAPQQTQPRQQAGAQQTPTTQQPTVTPPTVTTTPSQPAREVEQPRQQQAPSTPVQRPETGMTPSRPAQPLPAATPSTQTAQGQGRATPQQPTGPLSTVPASALAGTRDIDVAGMTVPTQTENVSPQQFSQKLNDFAQGATTMYAELQARNESIVRDPYESTAEFEARRAAAFEATQRREREFFQQNSKTYNVAMPVREVRYDPDREIFEFTVDGLGLPITRSSSSEPGTLTLTCFSRPVFWCSTEAGMVYEAGDMWRIPRGTARQYDILRTPLTLVARFAVGRRNDAPVLSISLLSMDLQARGQSVSRWDGAGR</sequence>